<sequence length="371" mass="40702">MSSQIHIATRKGLFQLDRSSSGWSLGRHDFHGEHVSMVLKDHRDGTTYAALNHGHFGVKLHRSNDDGKNWEECAVPVYPEGATIGAGPFSTDGKPKPASLSEIWALEPGGPDQPNRLWCGTIPGGLFRSDDCGSSWQLVESFWDLPERQHWFGGGKDDPGIHSICVHPENSQQVAVSISCGGVWVTKDDGASWTCKADGIRAEYVPPDQAYDPNIQDVHCLVQSPSHPDFYWAQHHNGVFRTTDGANSWQEITTIQPSGFGFAVAVHPKQPDTAWFVPAIKDECRIPIDGKFVIARTTDGGLTSEVLTNGLPQEYAYDIVYRHALDVDQTGECLVTGSTTGNLWISEDGGDSWQTISTTLPPIYCVRFAKS</sequence>
<name>A0A517VPK4_9PLAN</name>
<evidence type="ECO:0000313" key="1">
    <source>
        <dbReference type="EMBL" id="QDT94942.1"/>
    </source>
</evidence>
<reference evidence="1 2" key="1">
    <citation type="submission" date="2019-03" db="EMBL/GenBank/DDBJ databases">
        <title>Deep-cultivation of Planctomycetes and their phenomic and genomic characterization uncovers novel biology.</title>
        <authorList>
            <person name="Wiegand S."/>
            <person name="Jogler M."/>
            <person name="Boedeker C."/>
            <person name="Pinto D."/>
            <person name="Vollmers J."/>
            <person name="Rivas-Marin E."/>
            <person name="Kohn T."/>
            <person name="Peeters S.H."/>
            <person name="Heuer A."/>
            <person name="Rast P."/>
            <person name="Oberbeckmann S."/>
            <person name="Bunk B."/>
            <person name="Jeske O."/>
            <person name="Meyerdierks A."/>
            <person name="Storesund J.E."/>
            <person name="Kallscheuer N."/>
            <person name="Luecker S."/>
            <person name="Lage O.M."/>
            <person name="Pohl T."/>
            <person name="Merkel B.J."/>
            <person name="Hornburger P."/>
            <person name="Mueller R.-W."/>
            <person name="Bruemmer F."/>
            <person name="Labrenz M."/>
            <person name="Spormann A.M."/>
            <person name="Op den Camp H."/>
            <person name="Overmann J."/>
            <person name="Amann R."/>
            <person name="Jetten M.S.M."/>
            <person name="Mascher T."/>
            <person name="Medema M.H."/>
            <person name="Devos D.P."/>
            <person name="Kaster A.-K."/>
            <person name="Ovreas L."/>
            <person name="Rohde M."/>
            <person name="Galperin M.Y."/>
            <person name="Jogler C."/>
        </authorList>
    </citation>
    <scope>NUCLEOTIDE SEQUENCE [LARGE SCALE GENOMIC DNA]</scope>
    <source>
        <strain evidence="1 2">V144</strain>
    </source>
</reference>
<accession>A0A517VPK4</accession>
<proteinExistence type="predicted"/>
<dbReference type="RefSeq" id="WP_144980510.1">
    <property type="nucleotide sequence ID" value="NZ_CP037920.1"/>
</dbReference>
<protein>
    <recommendedName>
        <fullName evidence="3">BNR/Asp-box repeat protein</fullName>
    </recommendedName>
</protein>
<dbReference type="Proteomes" id="UP000318704">
    <property type="component" value="Chromosome"/>
</dbReference>
<evidence type="ECO:0000313" key="2">
    <source>
        <dbReference type="Proteomes" id="UP000318704"/>
    </source>
</evidence>
<dbReference type="AlphaFoldDB" id="A0A517VPK4"/>
<dbReference type="InterPro" id="IPR015943">
    <property type="entry name" value="WD40/YVTN_repeat-like_dom_sf"/>
</dbReference>
<dbReference type="Gene3D" id="2.130.10.10">
    <property type="entry name" value="YVTN repeat-like/Quinoprotein amine dehydrogenase"/>
    <property type="match status" value="1"/>
</dbReference>
<organism evidence="1 2">
    <name type="scientific">Gimesia aquarii</name>
    <dbReference type="NCBI Taxonomy" id="2527964"/>
    <lineage>
        <taxon>Bacteria</taxon>
        <taxon>Pseudomonadati</taxon>
        <taxon>Planctomycetota</taxon>
        <taxon>Planctomycetia</taxon>
        <taxon>Planctomycetales</taxon>
        <taxon>Planctomycetaceae</taxon>
        <taxon>Gimesia</taxon>
    </lineage>
</organism>
<dbReference type="PANTHER" id="PTHR43739">
    <property type="entry name" value="XYLOGLUCANASE (EUROFUNG)"/>
    <property type="match status" value="1"/>
</dbReference>
<dbReference type="GO" id="GO:0010411">
    <property type="term" value="P:xyloglucan metabolic process"/>
    <property type="evidence" value="ECO:0007669"/>
    <property type="project" value="TreeGrafter"/>
</dbReference>
<dbReference type="SUPFAM" id="SSF110296">
    <property type="entry name" value="Oligoxyloglucan reducing end-specific cellobiohydrolase"/>
    <property type="match status" value="1"/>
</dbReference>
<dbReference type="EMBL" id="CP037920">
    <property type="protein sequence ID" value="QDT94942.1"/>
    <property type="molecule type" value="Genomic_DNA"/>
</dbReference>
<dbReference type="PANTHER" id="PTHR43739:SF5">
    <property type="entry name" value="EXO-ALPHA-SIALIDASE"/>
    <property type="match status" value="1"/>
</dbReference>
<dbReference type="InterPro" id="IPR052025">
    <property type="entry name" value="Xyloglucanase_GH74"/>
</dbReference>
<dbReference type="KEGG" id="gaw:V144x_03760"/>
<evidence type="ECO:0008006" key="3">
    <source>
        <dbReference type="Google" id="ProtNLM"/>
    </source>
</evidence>
<gene>
    <name evidence="1" type="ORF">V144x_03760</name>
</gene>